<dbReference type="AlphaFoldDB" id="A0A0E0GYD1"/>
<reference evidence="1" key="2">
    <citation type="submission" date="2018-04" db="EMBL/GenBank/DDBJ databases">
        <title>OnivRS2 (Oryza nivara Reference Sequence Version 2).</title>
        <authorList>
            <person name="Zhang J."/>
            <person name="Kudrna D."/>
            <person name="Lee S."/>
            <person name="Talag J."/>
            <person name="Rajasekar S."/>
            <person name="Welchert J."/>
            <person name="Hsing Y.-I."/>
            <person name="Wing R.A."/>
        </authorList>
    </citation>
    <scope>NUCLEOTIDE SEQUENCE [LARGE SCALE GENOMIC DNA]</scope>
    <source>
        <strain evidence="1">SL10</strain>
    </source>
</reference>
<sequence>MGRFCPCSPAKRGSRSCELPAMGSARRGRRRRVAVAAFPLLILLVFLLSASLGACSSASKRSGDGDGAVAEEAYYSSWELEVAGRRRCGSGGGILLQLGICGGGVTKAGQARVIAADMPEPVRWLPPKMVLPGCVAIAVRTRFSCYLAGAKAVDNTAAKSPRRRALLRRSIRQASMGWCM</sequence>
<keyword evidence="2" id="KW-1185">Reference proteome</keyword>
<evidence type="ECO:0000313" key="1">
    <source>
        <dbReference type="EnsemblPlants" id="ONIVA04G04150.1"/>
    </source>
</evidence>
<dbReference type="Proteomes" id="UP000006591">
    <property type="component" value="Chromosome 4"/>
</dbReference>
<dbReference type="HOGENOM" id="CLU_1498615_0_0_1"/>
<accession>A0A0E0GYD1</accession>
<organism evidence="1">
    <name type="scientific">Oryza nivara</name>
    <name type="common">Indian wild rice</name>
    <name type="synonym">Oryza sativa f. spontanea</name>
    <dbReference type="NCBI Taxonomy" id="4536"/>
    <lineage>
        <taxon>Eukaryota</taxon>
        <taxon>Viridiplantae</taxon>
        <taxon>Streptophyta</taxon>
        <taxon>Embryophyta</taxon>
        <taxon>Tracheophyta</taxon>
        <taxon>Spermatophyta</taxon>
        <taxon>Magnoliopsida</taxon>
        <taxon>Liliopsida</taxon>
        <taxon>Poales</taxon>
        <taxon>Poaceae</taxon>
        <taxon>BOP clade</taxon>
        <taxon>Oryzoideae</taxon>
        <taxon>Oryzeae</taxon>
        <taxon>Oryzinae</taxon>
        <taxon>Oryza</taxon>
    </lineage>
</organism>
<reference evidence="1" key="1">
    <citation type="submission" date="2015-04" db="UniProtKB">
        <authorList>
            <consortium name="EnsemblPlants"/>
        </authorList>
    </citation>
    <scope>IDENTIFICATION</scope>
    <source>
        <strain evidence="1">SL10</strain>
    </source>
</reference>
<name>A0A0E0GYD1_ORYNI</name>
<evidence type="ECO:0000313" key="2">
    <source>
        <dbReference type="Proteomes" id="UP000006591"/>
    </source>
</evidence>
<dbReference type="Gramene" id="ONIVA04G04150.1">
    <property type="protein sequence ID" value="ONIVA04G04150.1"/>
    <property type="gene ID" value="ONIVA04G04150"/>
</dbReference>
<dbReference type="EnsemblPlants" id="ONIVA04G04150.1">
    <property type="protein sequence ID" value="ONIVA04G04150.1"/>
    <property type="gene ID" value="ONIVA04G04150"/>
</dbReference>
<protein>
    <submittedName>
        <fullName evidence="1">Uncharacterized protein</fullName>
    </submittedName>
</protein>
<proteinExistence type="predicted"/>